<feature type="domain" description="Methyltransferase type 11" evidence="1">
    <location>
        <begin position="92"/>
        <end position="184"/>
    </location>
</feature>
<keyword evidence="3" id="KW-1185">Reference proteome</keyword>
<organism evidence="2 3">
    <name type="scientific">Limnoraphis robusta CCNP1315</name>
    <dbReference type="NCBI Taxonomy" id="3110306"/>
    <lineage>
        <taxon>Bacteria</taxon>
        <taxon>Bacillati</taxon>
        <taxon>Cyanobacteriota</taxon>
        <taxon>Cyanophyceae</taxon>
        <taxon>Oscillatoriophycideae</taxon>
        <taxon>Oscillatoriales</taxon>
        <taxon>Sirenicapillariaceae</taxon>
        <taxon>Limnoraphis</taxon>
    </lineage>
</organism>
<dbReference type="CDD" id="cd02440">
    <property type="entry name" value="AdoMet_MTases"/>
    <property type="match status" value="1"/>
</dbReference>
<reference evidence="2 3" key="1">
    <citation type="submission" date="2023-12" db="EMBL/GenBank/DDBJ databases">
        <title>Baltic Sea Cyanobacteria.</title>
        <authorList>
            <person name="Delbaje E."/>
            <person name="Fewer D.P."/>
            <person name="Shishido T.K."/>
        </authorList>
    </citation>
    <scope>NUCLEOTIDE SEQUENCE [LARGE SCALE GENOMIC DNA]</scope>
    <source>
        <strain evidence="2 3">CCNP 1315</strain>
    </source>
</reference>
<evidence type="ECO:0000313" key="3">
    <source>
        <dbReference type="Proteomes" id="UP001301728"/>
    </source>
</evidence>
<dbReference type="EC" id="2.1.1.-" evidence="2"/>
<comment type="caution">
    <text evidence="2">The sequence shown here is derived from an EMBL/GenBank/DDBJ whole genome shotgun (WGS) entry which is preliminary data.</text>
</comment>
<dbReference type="Proteomes" id="UP001301728">
    <property type="component" value="Unassembled WGS sequence"/>
</dbReference>
<dbReference type="Gene3D" id="3.40.50.150">
    <property type="entry name" value="Vaccinia Virus protein VP39"/>
    <property type="match status" value="1"/>
</dbReference>
<dbReference type="GO" id="GO:0008168">
    <property type="term" value="F:methyltransferase activity"/>
    <property type="evidence" value="ECO:0007669"/>
    <property type="project" value="UniProtKB-KW"/>
</dbReference>
<dbReference type="RefSeq" id="WP_323218960.1">
    <property type="nucleotide sequence ID" value="NZ_JAYGHT010000068.1"/>
</dbReference>
<evidence type="ECO:0000259" key="1">
    <source>
        <dbReference type="Pfam" id="PF08241"/>
    </source>
</evidence>
<dbReference type="PANTHER" id="PTHR43861">
    <property type="entry name" value="TRANS-ACONITATE 2-METHYLTRANSFERASE-RELATED"/>
    <property type="match status" value="1"/>
</dbReference>
<keyword evidence="2" id="KW-0808">Transferase</keyword>
<dbReference type="GO" id="GO:0032259">
    <property type="term" value="P:methylation"/>
    <property type="evidence" value="ECO:0007669"/>
    <property type="project" value="UniProtKB-KW"/>
</dbReference>
<dbReference type="InterPro" id="IPR013216">
    <property type="entry name" value="Methyltransf_11"/>
</dbReference>
<proteinExistence type="predicted"/>
<sequence>MISSIKIPKKESRTLEQIQEHYTIEKELARRIQNSTKEERKHLYTEVYDELYRKVPHHPQLTRKASSETTAWIVNQRMQLLQRFLTPETVYLEVGPGDCSLSLAVAKHVKKVYAVDVSTEITKQNNLPENFEFILSDGCSIPAPENSVDVAYSHQLMEHLHPDDALEQLQNIYQALKPGGIYICITPNRLSGPHDVSRYFDEIATGFHLKEYTVTELNDLFHAVGFSQVNWVKNSPKLHIEIPLFFGTIYPIKLSEMILEKLPYASRRKIASTPLLFRGMTMIGKK</sequence>
<dbReference type="Pfam" id="PF08241">
    <property type="entry name" value="Methyltransf_11"/>
    <property type="match status" value="1"/>
</dbReference>
<dbReference type="SUPFAM" id="SSF53335">
    <property type="entry name" value="S-adenosyl-L-methionine-dependent methyltransferases"/>
    <property type="match status" value="1"/>
</dbReference>
<accession>A0ABU5TY97</accession>
<dbReference type="EMBL" id="JAYGHT010000068">
    <property type="protein sequence ID" value="MEA5519690.1"/>
    <property type="molecule type" value="Genomic_DNA"/>
</dbReference>
<keyword evidence="2" id="KW-0489">Methyltransferase</keyword>
<name>A0ABU5TY97_9CYAN</name>
<evidence type="ECO:0000313" key="2">
    <source>
        <dbReference type="EMBL" id="MEA5519690.1"/>
    </source>
</evidence>
<dbReference type="InterPro" id="IPR029063">
    <property type="entry name" value="SAM-dependent_MTases_sf"/>
</dbReference>
<protein>
    <submittedName>
        <fullName evidence="2">Class I SAM-dependent methyltransferase</fullName>
        <ecNumber evidence="2">2.1.1.-</ecNumber>
    </submittedName>
</protein>
<gene>
    <name evidence="2" type="ORF">VB854_12130</name>
</gene>